<dbReference type="AlphaFoldDB" id="A0A1X7BS55"/>
<dbReference type="Gene3D" id="3.40.50.880">
    <property type="match status" value="1"/>
</dbReference>
<organism evidence="5 6">
    <name type="scientific">Roseovarius aestuarii</name>
    <dbReference type="NCBI Taxonomy" id="475083"/>
    <lineage>
        <taxon>Bacteria</taxon>
        <taxon>Pseudomonadati</taxon>
        <taxon>Pseudomonadota</taxon>
        <taxon>Alphaproteobacteria</taxon>
        <taxon>Rhodobacterales</taxon>
        <taxon>Roseobacteraceae</taxon>
        <taxon>Roseovarius</taxon>
    </lineage>
</organism>
<dbReference type="PANTHER" id="PTHR43280">
    <property type="entry name" value="ARAC-FAMILY TRANSCRIPTIONAL REGULATOR"/>
    <property type="match status" value="1"/>
</dbReference>
<name>A0A1X7BS55_9RHOB</name>
<dbReference type="SUPFAM" id="SSF46689">
    <property type="entry name" value="Homeodomain-like"/>
    <property type="match status" value="2"/>
</dbReference>
<protein>
    <submittedName>
        <fullName evidence="5">HTH-type transcriptional regulator CdhR</fullName>
    </submittedName>
</protein>
<dbReference type="SMART" id="SM00342">
    <property type="entry name" value="HTH_ARAC"/>
    <property type="match status" value="1"/>
</dbReference>
<keyword evidence="1" id="KW-0805">Transcription regulation</keyword>
<dbReference type="InterPro" id="IPR018062">
    <property type="entry name" value="HTH_AraC-typ_CS"/>
</dbReference>
<feature type="domain" description="HTH araC/xylS-type" evidence="4">
    <location>
        <begin position="215"/>
        <end position="313"/>
    </location>
</feature>
<dbReference type="OrthoDB" id="9793400at2"/>
<keyword evidence="3" id="KW-0804">Transcription</keyword>
<dbReference type="Proteomes" id="UP000193224">
    <property type="component" value="Unassembled WGS sequence"/>
</dbReference>
<proteinExistence type="predicted"/>
<dbReference type="PROSITE" id="PS01124">
    <property type="entry name" value="HTH_ARAC_FAMILY_2"/>
    <property type="match status" value="1"/>
</dbReference>
<accession>A0A1X7BS55</accession>
<keyword evidence="2" id="KW-0238">DNA-binding</keyword>
<dbReference type="Pfam" id="PF12833">
    <property type="entry name" value="HTH_18"/>
    <property type="match status" value="1"/>
</dbReference>
<dbReference type="PROSITE" id="PS00041">
    <property type="entry name" value="HTH_ARAC_FAMILY_1"/>
    <property type="match status" value="1"/>
</dbReference>
<dbReference type="GO" id="GO:0003700">
    <property type="term" value="F:DNA-binding transcription factor activity"/>
    <property type="evidence" value="ECO:0007669"/>
    <property type="project" value="InterPro"/>
</dbReference>
<keyword evidence="6" id="KW-1185">Reference proteome</keyword>
<evidence type="ECO:0000256" key="3">
    <source>
        <dbReference type="ARBA" id="ARBA00023163"/>
    </source>
</evidence>
<dbReference type="InterPro" id="IPR018060">
    <property type="entry name" value="HTH_AraC"/>
</dbReference>
<dbReference type="SUPFAM" id="SSF52317">
    <property type="entry name" value="Class I glutamine amidotransferase-like"/>
    <property type="match status" value="1"/>
</dbReference>
<evidence type="ECO:0000256" key="1">
    <source>
        <dbReference type="ARBA" id="ARBA00023015"/>
    </source>
</evidence>
<reference evidence="5 6" key="1">
    <citation type="submission" date="2017-03" db="EMBL/GenBank/DDBJ databases">
        <authorList>
            <person name="Afonso C.L."/>
            <person name="Miller P.J."/>
            <person name="Scott M.A."/>
            <person name="Spackman E."/>
            <person name="Goraichik I."/>
            <person name="Dimitrov K.M."/>
            <person name="Suarez D.L."/>
            <person name="Swayne D.E."/>
        </authorList>
    </citation>
    <scope>NUCLEOTIDE SEQUENCE [LARGE SCALE GENOMIC DNA]</scope>
    <source>
        <strain evidence="5 6">CECT 7745</strain>
    </source>
</reference>
<evidence type="ECO:0000259" key="4">
    <source>
        <dbReference type="PROSITE" id="PS01124"/>
    </source>
</evidence>
<dbReference type="Gene3D" id="1.10.10.60">
    <property type="entry name" value="Homeodomain-like"/>
    <property type="match status" value="1"/>
</dbReference>
<dbReference type="EMBL" id="FWXB01000007">
    <property type="protein sequence ID" value="SMC12350.1"/>
    <property type="molecule type" value="Genomic_DNA"/>
</dbReference>
<sequence>MHEESVAIIVERGFVPTELALVQDILRIASRLSDVLRFSTKIYTSSAPGLVEGMGGMMVRADQLNADMSDLPQYIVVLGGSDLKDTFTDIRVRLRWFERRGCTIILLSDAALEWRKLFQGSDGFVTHWENQQLLVDAGDVERENLPLYSQKGRIITAAGMIATADVILKKIVAEKSPNLAQATSLVLLVDRIRDGDAYQRHSGNNNVVLQLAGLNAVIAGMEQNLDCPLSASELAALSGRSIRQLERRFRLVVGQSPMAFYRSLRLRRSKTMLEQTSLPITEVSCSCGFGTPSTFSKLFLREFNITPTKLRNQMVASKSPSARPRKI</sequence>
<dbReference type="PANTHER" id="PTHR43280:SF28">
    <property type="entry name" value="HTH-TYPE TRANSCRIPTIONAL ACTIVATOR RHAS"/>
    <property type="match status" value="1"/>
</dbReference>
<gene>
    <name evidence="5" type="primary">cdhR_6</name>
    <name evidence="5" type="ORF">ROA7745_02175</name>
</gene>
<evidence type="ECO:0000313" key="6">
    <source>
        <dbReference type="Proteomes" id="UP000193224"/>
    </source>
</evidence>
<dbReference type="InterPro" id="IPR009057">
    <property type="entry name" value="Homeodomain-like_sf"/>
</dbReference>
<evidence type="ECO:0000313" key="5">
    <source>
        <dbReference type="EMBL" id="SMC12350.1"/>
    </source>
</evidence>
<dbReference type="GO" id="GO:0043565">
    <property type="term" value="F:sequence-specific DNA binding"/>
    <property type="evidence" value="ECO:0007669"/>
    <property type="project" value="InterPro"/>
</dbReference>
<dbReference type="InterPro" id="IPR029062">
    <property type="entry name" value="Class_I_gatase-like"/>
</dbReference>
<evidence type="ECO:0000256" key="2">
    <source>
        <dbReference type="ARBA" id="ARBA00023125"/>
    </source>
</evidence>
<dbReference type="RefSeq" id="WP_085800311.1">
    <property type="nucleotide sequence ID" value="NZ_FWXB01000007.1"/>
</dbReference>